<reference evidence="7 8" key="1">
    <citation type="submission" date="2019-04" db="EMBL/GenBank/DDBJ databases">
        <title>An improved genome assembly and genetic linkage map for asparagus bean, Vigna unguiculata ssp. sesquipedialis.</title>
        <authorList>
            <person name="Xia Q."/>
            <person name="Zhang R."/>
            <person name="Dong Y."/>
        </authorList>
    </citation>
    <scope>NUCLEOTIDE SEQUENCE [LARGE SCALE GENOMIC DNA]</scope>
    <source>
        <tissue evidence="7">Leaf</tissue>
    </source>
</reference>
<organism evidence="7 8">
    <name type="scientific">Vigna unguiculata</name>
    <name type="common">Cowpea</name>
    <dbReference type="NCBI Taxonomy" id="3917"/>
    <lineage>
        <taxon>Eukaryota</taxon>
        <taxon>Viridiplantae</taxon>
        <taxon>Streptophyta</taxon>
        <taxon>Embryophyta</taxon>
        <taxon>Tracheophyta</taxon>
        <taxon>Spermatophyta</taxon>
        <taxon>Magnoliopsida</taxon>
        <taxon>eudicotyledons</taxon>
        <taxon>Gunneridae</taxon>
        <taxon>Pentapetalae</taxon>
        <taxon>rosids</taxon>
        <taxon>fabids</taxon>
        <taxon>Fabales</taxon>
        <taxon>Fabaceae</taxon>
        <taxon>Papilionoideae</taxon>
        <taxon>50 kb inversion clade</taxon>
        <taxon>NPAAA clade</taxon>
        <taxon>indigoferoid/millettioid clade</taxon>
        <taxon>Phaseoleae</taxon>
        <taxon>Vigna</taxon>
    </lineage>
</organism>
<feature type="region of interest" description="Disordered" evidence="6">
    <location>
        <begin position="1"/>
        <end position="36"/>
    </location>
</feature>
<evidence type="ECO:0000256" key="2">
    <source>
        <dbReference type="ARBA" id="ARBA00023015"/>
    </source>
</evidence>
<feature type="compositionally biased region" description="Polar residues" evidence="6">
    <location>
        <begin position="21"/>
        <end position="31"/>
    </location>
</feature>
<keyword evidence="2" id="KW-0805">Transcription regulation</keyword>
<dbReference type="EMBL" id="CP039355">
    <property type="protein sequence ID" value="QCE14822.1"/>
    <property type="molecule type" value="Genomic_DNA"/>
</dbReference>
<dbReference type="GO" id="GO:0005634">
    <property type="term" value="C:nucleus"/>
    <property type="evidence" value="ECO:0007669"/>
    <property type="project" value="UniProtKB-SubCell"/>
</dbReference>
<evidence type="ECO:0000256" key="5">
    <source>
        <dbReference type="ARBA" id="ARBA00023242"/>
    </source>
</evidence>
<dbReference type="SUPFAM" id="SSF101936">
    <property type="entry name" value="DNA-binding pseudobarrel domain"/>
    <property type="match status" value="1"/>
</dbReference>
<evidence type="ECO:0000313" key="7">
    <source>
        <dbReference type="EMBL" id="QCE14822.1"/>
    </source>
</evidence>
<accession>A0A4D6NP86</accession>
<evidence type="ECO:0000256" key="4">
    <source>
        <dbReference type="ARBA" id="ARBA00023163"/>
    </source>
</evidence>
<dbReference type="Gene3D" id="2.40.330.10">
    <property type="entry name" value="DNA-binding pseudobarrel domain"/>
    <property type="match status" value="1"/>
</dbReference>
<dbReference type="Proteomes" id="UP000501690">
    <property type="component" value="Linkage Group LG11"/>
</dbReference>
<keyword evidence="4" id="KW-0804">Transcription</keyword>
<evidence type="ECO:0000313" key="8">
    <source>
        <dbReference type="Proteomes" id="UP000501690"/>
    </source>
</evidence>
<name>A0A4D6NP86_VIGUN</name>
<protein>
    <recommendedName>
        <fullName evidence="9">TF-B3 domain-containing protein</fullName>
    </recommendedName>
</protein>
<keyword evidence="3" id="KW-0238">DNA-binding</keyword>
<dbReference type="InterPro" id="IPR015300">
    <property type="entry name" value="DNA-bd_pseudobarrel_sf"/>
</dbReference>
<evidence type="ECO:0000256" key="6">
    <source>
        <dbReference type="SAM" id="MobiDB-lite"/>
    </source>
</evidence>
<gene>
    <name evidence="7" type="ORF">DEO72_LG11g1828</name>
</gene>
<keyword evidence="8" id="KW-1185">Reference proteome</keyword>
<dbReference type="GO" id="GO:0003677">
    <property type="term" value="F:DNA binding"/>
    <property type="evidence" value="ECO:0007669"/>
    <property type="project" value="UniProtKB-KW"/>
</dbReference>
<comment type="subcellular location">
    <subcellularLocation>
        <location evidence="1">Nucleus</location>
    </subcellularLocation>
</comment>
<sequence>MHQLKDGSQNWLDSEKESRKLSQQRLSNGNPSGKGVAAAAQGKAKLFLKMARNSRKTEAGFVAAVASSTIAAAASSTIQKCFECANAFEEEAFRQLSLGGYKMRTAVVLLDVRKSVDMSDVSEGFEGSEGCEVGDCSDINSPRSTKIGKVWKEFCNEHQLKEGDRVLFQVDHADVDEFITVFVNKCLCDE</sequence>
<evidence type="ECO:0000256" key="1">
    <source>
        <dbReference type="ARBA" id="ARBA00004123"/>
    </source>
</evidence>
<dbReference type="AlphaFoldDB" id="A0A4D6NP86"/>
<evidence type="ECO:0008006" key="9">
    <source>
        <dbReference type="Google" id="ProtNLM"/>
    </source>
</evidence>
<proteinExistence type="predicted"/>
<evidence type="ECO:0000256" key="3">
    <source>
        <dbReference type="ARBA" id="ARBA00023125"/>
    </source>
</evidence>
<feature type="compositionally biased region" description="Polar residues" evidence="6">
    <location>
        <begin position="1"/>
        <end position="12"/>
    </location>
</feature>
<keyword evidence="5" id="KW-0539">Nucleus</keyword>